<dbReference type="PROSITE" id="PS50279">
    <property type="entry name" value="BPTI_KUNITZ_2"/>
    <property type="match status" value="1"/>
</dbReference>
<feature type="domain" description="BPTI/Kunitz inhibitor" evidence="5">
    <location>
        <begin position="60"/>
        <end position="110"/>
    </location>
</feature>
<dbReference type="CDD" id="cd22629">
    <property type="entry name" value="Kunitz_collagen_alpha3_VI"/>
    <property type="match status" value="1"/>
</dbReference>
<dbReference type="PROSITE" id="PS00280">
    <property type="entry name" value="BPTI_KUNITZ_1"/>
    <property type="match status" value="1"/>
</dbReference>
<evidence type="ECO:0000256" key="2">
    <source>
        <dbReference type="ARBA" id="ARBA00022900"/>
    </source>
</evidence>
<reference evidence="6" key="3">
    <citation type="submission" date="2025-09" db="UniProtKB">
        <authorList>
            <consortium name="Ensembl"/>
        </authorList>
    </citation>
    <scope>IDENTIFICATION</scope>
</reference>
<proteinExistence type="predicted"/>
<organism evidence="6 7">
    <name type="scientific">Hucho hucho</name>
    <name type="common">huchen</name>
    <dbReference type="NCBI Taxonomy" id="62062"/>
    <lineage>
        <taxon>Eukaryota</taxon>
        <taxon>Metazoa</taxon>
        <taxon>Chordata</taxon>
        <taxon>Craniata</taxon>
        <taxon>Vertebrata</taxon>
        <taxon>Euteleostomi</taxon>
        <taxon>Actinopterygii</taxon>
        <taxon>Neopterygii</taxon>
        <taxon>Teleostei</taxon>
        <taxon>Protacanthopterygii</taxon>
        <taxon>Salmoniformes</taxon>
        <taxon>Salmonidae</taxon>
        <taxon>Salmoninae</taxon>
        <taxon>Hucho</taxon>
    </lineage>
</organism>
<dbReference type="InterPro" id="IPR050098">
    <property type="entry name" value="TFPI/VKTCI-like"/>
</dbReference>
<dbReference type="Gene3D" id="4.10.410.10">
    <property type="entry name" value="Pancreatic trypsin inhibitor Kunitz domain"/>
    <property type="match status" value="1"/>
</dbReference>
<feature type="region of interest" description="Disordered" evidence="4">
    <location>
        <begin position="127"/>
        <end position="152"/>
    </location>
</feature>
<dbReference type="Ensembl" id="ENSHHUT00000007558.1">
    <property type="protein sequence ID" value="ENSHHUP00000007338.1"/>
    <property type="gene ID" value="ENSHHUG00000004489.1"/>
</dbReference>
<dbReference type="GO" id="GO:0005615">
    <property type="term" value="C:extracellular space"/>
    <property type="evidence" value="ECO:0007669"/>
    <property type="project" value="TreeGrafter"/>
</dbReference>
<dbReference type="SMART" id="SM00131">
    <property type="entry name" value="KU"/>
    <property type="match status" value="1"/>
</dbReference>
<dbReference type="PRINTS" id="PR00759">
    <property type="entry name" value="BASICPTASE"/>
</dbReference>
<reference evidence="6" key="2">
    <citation type="submission" date="2025-08" db="UniProtKB">
        <authorList>
            <consortium name="Ensembl"/>
        </authorList>
    </citation>
    <scope>IDENTIFICATION</scope>
</reference>
<dbReference type="SUPFAM" id="SSF57362">
    <property type="entry name" value="BPTI-like"/>
    <property type="match status" value="1"/>
</dbReference>
<dbReference type="InterPro" id="IPR036880">
    <property type="entry name" value="Kunitz_BPTI_sf"/>
</dbReference>
<dbReference type="GeneTree" id="ENSGT00940000171532"/>
<evidence type="ECO:0000259" key="5">
    <source>
        <dbReference type="PROSITE" id="PS50279"/>
    </source>
</evidence>
<dbReference type="GO" id="GO:0004867">
    <property type="term" value="F:serine-type endopeptidase inhibitor activity"/>
    <property type="evidence" value="ECO:0007669"/>
    <property type="project" value="UniProtKB-KW"/>
</dbReference>
<dbReference type="PANTHER" id="PTHR10083">
    <property type="entry name" value="KUNITZ-TYPE PROTEASE INHIBITOR-RELATED"/>
    <property type="match status" value="1"/>
</dbReference>
<evidence type="ECO:0000313" key="6">
    <source>
        <dbReference type="Ensembl" id="ENSHHUP00000007338.1"/>
    </source>
</evidence>
<reference evidence="7" key="1">
    <citation type="submission" date="2018-06" db="EMBL/GenBank/DDBJ databases">
        <title>Genome assembly of Danube salmon.</title>
        <authorList>
            <person name="Macqueen D.J."/>
            <person name="Gundappa M.K."/>
        </authorList>
    </citation>
    <scope>NUCLEOTIDE SEQUENCE [LARGE SCALE GENOMIC DNA]</scope>
</reference>
<name>A0A4W5JQM8_9TELE</name>
<evidence type="ECO:0000256" key="4">
    <source>
        <dbReference type="SAM" id="MobiDB-lite"/>
    </source>
</evidence>
<sequence length="165" mass="18234">MSDWTEAAAEHKVAAPMEVTGIIATTPLDKPEIEPQQQVEQQLETEILPAPAALTGVEICQLPKEEGACAKFVLKWHYDALSKSCTRFWYGGCGGNQNRFETQDECEKACGKAALPRGQKAWDWLDESSANPERHSQRRVRMKGKRRKGSLGAPVNQGVIAAIRT</sequence>
<dbReference type="FunFam" id="4.10.410.10:FF:000007">
    <property type="entry name" value="Collagen type VI alpha 3 chain"/>
    <property type="match status" value="1"/>
</dbReference>
<accession>A0A4W5JQM8</accession>
<dbReference type="PANTHER" id="PTHR10083:SF328">
    <property type="entry name" value="TISSUE FACTOR PATHWAY INHIBITOR"/>
    <property type="match status" value="1"/>
</dbReference>
<keyword evidence="1" id="KW-0646">Protease inhibitor</keyword>
<dbReference type="InterPro" id="IPR020901">
    <property type="entry name" value="Prtase_inh_Kunz-CS"/>
</dbReference>
<evidence type="ECO:0000313" key="7">
    <source>
        <dbReference type="Proteomes" id="UP000314982"/>
    </source>
</evidence>
<dbReference type="Proteomes" id="UP000314982">
    <property type="component" value="Unassembled WGS sequence"/>
</dbReference>
<dbReference type="InterPro" id="IPR002223">
    <property type="entry name" value="Kunitz_BPTI"/>
</dbReference>
<protein>
    <recommendedName>
        <fullName evidence="5">BPTI/Kunitz inhibitor domain-containing protein</fullName>
    </recommendedName>
</protein>
<dbReference type="AlphaFoldDB" id="A0A4W5JQM8"/>
<feature type="compositionally biased region" description="Basic residues" evidence="4">
    <location>
        <begin position="136"/>
        <end position="149"/>
    </location>
</feature>
<keyword evidence="7" id="KW-1185">Reference proteome</keyword>
<evidence type="ECO:0000256" key="1">
    <source>
        <dbReference type="ARBA" id="ARBA00022690"/>
    </source>
</evidence>
<dbReference type="Pfam" id="PF00014">
    <property type="entry name" value="Kunitz_BPTI"/>
    <property type="match status" value="1"/>
</dbReference>
<keyword evidence="3" id="KW-1015">Disulfide bond</keyword>
<keyword evidence="2" id="KW-0722">Serine protease inhibitor</keyword>
<evidence type="ECO:0000256" key="3">
    <source>
        <dbReference type="ARBA" id="ARBA00023157"/>
    </source>
</evidence>